<protein>
    <submittedName>
        <fullName evidence="1">Uncharacterized protein</fullName>
    </submittedName>
</protein>
<evidence type="ECO:0000313" key="1">
    <source>
        <dbReference type="EMBL" id="GAG09302.1"/>
    </source>
</evidence>
<accession>X0VDG0</accession>
<sequence>MKLKIKLIWYILRGKPVMYRFRIMGSAEDTISPDMTTGLSVQCVFHCKWINTREVHQEDYWVFQGLHFAQSEERSENTN</sequence>
<reference evidence="1" key="1">
    <citation type="journal article" date="2014" name="Front. Microbiol.">
        <title>High frequency of phylogenetically diverse reductive dehalogenase-homologous genes in deep subseafloor sedimentary metagenomes.</title>
        <authorList>
            <person name="Kawai M."/>
            <person name="Futagami T."/>
            <person name="Toyoda A."/>
            <person name="Takaki Y."/>
            <person name="Nishi S."/>
            <person name="Hori S."/>
            <person name="Arai W."/>
            <person name="Tsubouchi T."/>
            <person name="Morono Y."/>
            <person name="Uchiyama I."/>
            <person name="Ito T."/>
            <person name="Fujiyama A."/>
            <person name="Inagaki F."/>
            <person name="Takami H."/>
        </authorList>
    </citation>
    <scope>NUCLEOTIDE SEQUENCE</scope>
    <source>
        <strain evidence="1">Expedition CK06-06</strain>
    </source>
</reference>
<organism evidence="1">
    <name type="scientific">marine sediment metagenome</name>
    <dbReference type="NCBI Taxonomy" id="412755"/>
    <lineage>
        <taxon>unclassified sequences</taxon>
        <taxon>metagenomes</taxon>
        <taxon>ecological metagenomes</taxon>
    </lineage>
</organism>
<name>X0VDG0_9ZZZZ</name>
<proteinExistence type="predicted"/>
<dbReference type="EMBL" id="BARS01023243">
    <property type="protein sequence ID" value="GAG09302.1"/>
    <property type="molecule type" value="Genomic_DNA"/>
</dbReference>
<gene>
    <name evidence="1" type="ORF">S01H1_37034</name>
</gene>
<dbReference type="AlphaFoldDB" id="X0VDG0"/>
<comment type="caution">
    <text evidence="1">The sequence shown here is derived from an EMBL/GenBank/DDBJ whole genome shotgun (WGS) entry which is preliminary data.</text>
</comment>